<sequence length="34" mass="4066">MPNWVETVETAMEDCPSAEELERERLEKEKLEDE</sequence>
<reference evidence="2" key="1">
    <citation type="journal article" date="2014" name="Front. Microbiol.">
        <title>High frequency of phylogenetically diverse reductive dehalogenase-homologous genes in deep subseafloor sedimentary metagenomes.</title>
        <authorList>
            <person name="Kawai M."/>
            <person name="Futagami T."/>
            <person name="Toyoda A."/>
            <person name="Takaki Y."/>
            <person name="Nishi S."/>
            <person name="Hori S."/>
            <person name="Arai W."/>
            <person name="Tsubouchi T."/>
            <person name="Morono Y."/>
            <person name="Uchiyama I."/>
            <person name="Ito T."/>
            <person name="Fujiyama A."/>
            <person name="Inagaki F."/>
            <person name="Takami H."/>
        </authorList>
    </citation>
    <scope>NUCLEOTIDE SEQUENCE</scope>
    <source>
        <strain evidence="2">Expedition CK06-06</strain>
    </source>
</reference>
<protein>
    <submittedName>
        <fullName evidence="2">Uncharacterized protein</fullName>
    </submittedName>
</protein>
<dbReference type="AlphaFoldDB" id="X1PXB6"/>
<proteinExistence type="predicted"/>
<evidence type="ECO:0000256" key="1">
    <source>
        <dbReference type="SAM" id="MobiDB-lite"/>
    </source>
</evidence>
<feature type="compositionally biased region" description="Basic and acidic residues" evidence="1">
    <location>
        <begin position="20"/>
        <end position="34"/>
    </location>
</feature>
<evidence type="ECO:0000313" key="2">
    <source>
        <dbReference type="EMBL" id="GAI60543.1"/>
    </source>
</evidence>
<dbReference type="EMBL" id="BARW01002831">
    <property type="protein sequence ID" value="GAI60543.1"/>
    <property type="molecule type" value="Genomic_DNA"/>
</dbReference>
<gene>
    <name evidence="2" type="ORF">S12H4_07612</name>
</gene>
<organism evidence="2">
    <name type="scientific">marine sediment metagenome</name>
    <dbReference type="NCBI Taxonomy" id="412755"/>
    <lineage>
        <taxon>unclassified sequences</taxon>
        <taxon>metagenomes</taxon>
        <taxon>ecological metagenomes</taxon>
    </lineage>
</organism>
<accession>X1PXB6</accession>
<name>X1PXB6_9ZZZZ</name>
<feature type="non-terminal residue" evidence="2">
    <location>
        <position position="34"/>
    </location>
</feature>
<feature type="region of interest" description="Disordered" evidence="1">
    <location>
        <begin position="1"/>
        <end position="34"/>
    </location>
</feature>
<comment type="caution">
    <text evidence="2">The sequence shown here is derived from an EMBL/GenBank/DDBJ whole genome shotgun (WGS) entry which is preliminary data.</text>
</comment>